<comment type="caution">
    <text evidence="5">The sequence shown here is derived from an EMBL/GenBank/DDBJ whole genome shotgun (WGS) entry which is preliminary data.</text>
</comment>
<dbReference type="Gene3D" id="1.10.30.10">
    <property type="entry name" value="High mobility group box domain"/>
    <property type="match status" value="2"/>
</dbReference>
<evidence type="ECO:0000313" key="6">
    <source>
        <dbReference type="Proteomes" id="UP000236333"/>
    </source>
</evidence>
<accession>A0A2J8A090</accession>
<dbReference type="PROSITE" id="PS50118">
    <property type="entry name" value="HMG_BOX_2"/>
    <property type="match status" value="2"/>
</dbReference>
<feature type="domain" description="HMG box" evidence="4">
    <location>
        <begin position="162"/>
        <end position="230"/>
    </location>
</feature>
<dbReference type="GO" id="GO:0003677">
    <property type="term" value="F:DNA binding"/>
    <property type="evidence" value="ECO:0007669"/>
    <property type="project" value="UniProtKB-UniRule"/>
</dbReference>
<feature type="compositionally biased region" description="Low complexity" evidence="3">
    <location>
        <begin position="33"/>
        <end position="77"/>
    </location>
</feature>
<evidence type="ECO:0000259" key="4">
    <source>
        <dbReference type="PROSITE" id="PS50118"/>
    </source>
</evidence>
<evidence type="ECO:0000313" key="5">
    <source>
        <dbReference type="EMBL" id="PNH05898.1"/>
    </source>
</evidence>
<evidence type="ECO:0000256" key="2">
    <source>
        <dbReference type="PROSITE-ProRule" id="PRU00267"/>
    </source>
</evidence>
<evidence type="ECO:0000256" key="3">
    <source>
        <dbReference type="SAM" id="MobiDB-lite"/>
    </source>
</evidence>
<dbReference type="PANTHER" id="PTHR48112:SF22">
    <property type="entry name" value="MITOCHONDRIAL TRANSCRIPTION FACTOR A, ISOFORM B"/>
    <property type="match status" value="1"/>
</dbReference>
<dbReference type="OrthoDB" id="1919336at2759"/>
<evidence type="ECO:0000256" key="1">
    <source>
        <dbReference type="ARBA" id="ARBA00023125"/>
    </source>
</evidence>
<name>A0A2J8A090_9CHLO</name>
<feature type="region of interest" description="Disordered" evidence="3">
    <location>
        <begin position="33"/>
        <end position="86"/>
    </location>
</feature>
<dbReference type="AlphaFoldDB" id="A0A2J8A090"/>
<keyword evidence="6" id="KW-1185">Reference proteome</keyword>
<protein>
    <submittedName>
        <fullName evidence="5">ARS-binding factor 2, mitochondrial</fullName>
    </submittedName>
</protein>
<feature type="DNA-binding region" description="HMG box" evidence="2">
    <location>
        <begin position="162"/>
        <end position="230"/>
    </location>
</feature>
<dbReference type="InterPro" id="IPR009071">
    <property type="entry name" value="HMG_box_dom"/>
</dbReference>
<dbReference type="InterPro" id="IPR050342">
    <property type="entry name" value="HMGB"/>
</dbReference>
<dbReference type="SMART" id="SM00398">
    <property type="entry name" value="HMG"/>
    <property type="match status" value="2"/>
</dbReference>
<keyword evidence="1 2" id="KW-0238">DNA-binding</keyword>
<feature type="DNA-binding region" description="HMG box" evidence="2">
    <location>
        <begin position="88"/>
        <end position="156"/>
    </location>
</feature>
<dbReference type="Pfam" id="PF00505">
    <property type="entry name" value="HMG_box"/>
    <property type="match status" value="2"/>
</dbReference>
<dbReference type="SUPFAM" id="SSF47095">
    <property type="entry name" value="HMG-box"/>
    <property type="match status" value="2"/>
</dbReference>
<feature type="compositionally biased region" description="Basic and acidic residues" evidence="3">
    <location>
        <begin position="209"/>
        <end position="224"/>
    </location>
</feature>
<gene>
    <name evidence="5" type="ORF">TSOC_007815</name>
</gene>
<dbReference type="EMBL" id="PGGS01000273">
    <property type="protein sequence ID" value="PNH05898.1"/>
    <property type="molecule type" value="Genomic_DNA"/>
</dbReference>
<dbReference type="CDD" id="cd00084">
    <property type="entry name" value="HMG-box_SF"/>
    <property type="match status" value="1"/>
</dbReference>
<proteinExistence type="predicted"/>
<keyword evidence="2" id="KW-0539">Nucleus</keyword>
<reference evidence="5 6" key="1">
    <citation type="journal article" date="2017" name="Mol. Biol. Evol.">
        <title>The 4-celled Tetrabaena socialis nuclear genome reveals the essential components for genetic control of cell number at the origin of multicellularity in the volvocine lineage.</title>
        <authorList>
            <person name="Featherston J."/>
            <person name="Arakaki Y."/>
            <person name="Hanschen E.R."/>
            <person name="Ferris P.J."/>
            <person name="Michod R.E."/>
            <person name="Olson B.J.S.C."/>
            <person name="Nozaki H."/>
            <person name="Durand P.M."/>
        </authorList>
    </citation>
    <scope>NUCLEOTIDE SEQUENCE [LARGE SCALE GENOMIC DNA]</scope>
    <source>
        <strain evidence="5 6">NIES-571</strain>
    </source>
</reference>
<organism evidence="5 6">
    <name type="scientific">Tetrabaena socialis</name>
    <dbReference type="NCBI Taxonomy" id="47790"/>
    <lineage>
        <taxon>Eukaryota</taxon>
        <taxon>Viridiplantae</taxon>
        <taxon>Chlorophyta</taxon>
        <taxon>core chlorophytes</taxon>
        <taxon>Chlorophyceae</taxon>
        <taxon>CS clade</taxon>
        <taxon>Chlamydomonadales</taxon>
        <taxon>Tetrabaenaceae</taxon>
        <taxon>Tetrabaena</taxon>
    </lineage>
</organism>
<dbReference type="GO" id="GO:0005634">
    <property type="term" value="C:nucleus"/>
    <property type="evidence" value="ECO:0007669"/>
    <property type="project" value="UniProtKB-UniRule"/>
</dbReference>
<sequence length="233" mass="24375">MAALRAVVSSGMKLLAPSRVADPPRRIATILAASRPASSAKPAAPAKAPAAPAMAAGAPAKVAKAPATAPKAVAAKPSKPKAVKDDRIKRAPSAWNLFMSEEFPKVKAANGGAKFGEVTKIVREKWASATPAEKAPFESIAAEKKAAFSVAKEKELAVKKANARPVGSYMRFLAQQRSVVRAAHPDKSLTELSGLIGKAWKALAPEEQQPFKDEAKKAMDEWKAKKAPAAAAP</sequence>
<dbReference type="PANTHER" id="PTHR48112">
    <property type="entry name" value="HIGH MOBILITY GROUP PROTEIN DSP1"/>
    <property type="match status" value="1"/>
</dbReference>
<dbReference type="Proteomes" id="UP000236333">
    <property type="component" value="Unassembled WGS sequence"/>
</dbReference>
<dbReference type="InterPro" id="IPR036910">
    <property type="entry name" value="HMG_box_dom_sf"/>
</dbReference>
<feature type="region of interest" description="Disordered" evidence="3">
    <location>
        <begin position="206"/>
        <end position="233"/>
    </location>
</feature>
<feature type="domain" description="HMG box" evidence="4">
    <location>
        <begin position="88"/>
        <end position="156"/>
    </location>
</feature>